<dbReference type="OrthoDB" id="5825267at2"/>
<dbReference type="EMBL" id="PYLZ01000023">
    <property type="protein sequence ID" value="PSW18873.1"/>
    <property type="molecule type" value="Genomic_DNA"/>
</dbReference>
<evidence type="ECO:0000313" key="2">
    <source>
        <dbReference type="Proteomes" id="UP000240481"/>
    </source>
</evidence>
<keyword evidence="2" id="KW-1185">Reference proteome</keyword>
<gene>
    <name evidence="1" type="ORF">C9I94_24215</name>
</gene>
<reference evidence="1 2" key="1">
    <citation type="submission" date="2018-01" db="EMBL/GenBank/DDBJ databases">
        <title>Whole genome sequencing of Histamine producing bacteria.</title>
        <authorList>
            <person name="Butler K."/>
        </authorList>
    </citation>
    <scope>NUCLEOTIDE SEQUENCE [LARGE SCALE GENOMIC DNA]</scope>
    <source>
        <strain evidence="1 2">DSM 24669</strain>
    </source>
</reference>
<protein>
    <submittedName>
        <fullName evidence="1">Uncharacterized protein</fullName>
    </submittedName>
</protein>
<organism evidence="1 2">
    <name type="scientific">Photobacterium swingsii</name>
    <dbReference type="NCBI Taxonomy" id="680026"/>
    <lineage>
        <taxon>Bacteria</taxon>
        <taxon>Pseudomonadati</taxon>
        <taxon>Pseudomonadota</taxon>
        <taxon>Gammaproteobacteria</taxon>
        <taxon>Vibrionales</taxon>
        <taxon>Vibrionaceae</taxon>
        <taxon>Photobacterium</taxon>
    </lineage>
</organism>
<comment type="caution">
    <text evidence="1">The sequence shown here is derived from an EMBL/GenBank/DDBJ whole genome shotgun (WGS) entry which is preliminary data.</text>
</comment>
<dbReference type="Proteomes" id="UP000240481">
    <property type="component" value="Unassembled WGS sequence"/>
</dbReference>
<dbReference type="RefSeq" id="WP_048901107.1">
    <property type="nucleotide sequence ID" value="NZ_AP024852.1"/>
</dbReference>
<dbReference type="AlphaFoldDB" id="A0A0J8V4G8"/>
<sequence length="60" mass="7199">MNDKKRRWPAIEDLPTLEQEAFENYLAGSQRPLNEDGTQGYYQHDNDAWKRSLQRRKCDD</sequence>
<name>A0A0J8V4G8_9GAMM</name>
<proteinExistence type="predicted"/>
<evidence type="ECO:0000313" key="1">
    <source>
        <dbReference type="EMBL" id="PSW18873.1"/>
    </source>
</evidence>
<accession>A0A0J8V4G8</accession>